<keyword evidence="4" id="KW-1185">Reference proteome</keyword>
<evidence type="ECO:0000313" key="4">
    <source>
        <dbReference type="Proteomes" id="UP001055172"/>
    </source>
</evidence>
<name>A0AA37GKU4_9PEZI</name>
<dbReference type="EMBL" id="BPPX01000008">
    <property type="protein sequence ID" value="GJC82176.1"/>
    <property type="molecule type" value="Genomic_DNA"/>
</dbReference>
<gene>
    <name evidence="3" type="ORF">ColLi_05014</name>
</gene>
<evidence type="ECO:0000256" key="1">
    <source>
        <dbReference type="SAM" id="MobiDB-lite"/>
    </source>
</evidence>
<feature type="chain" id="PRO_5041217718" description="Secreted protein" evidence="2">
    <location>
        <begin position="19"/>
        <end position="104"/>
    </location>
</feature>
<dbReference type="Proteomes" id="UP001055172">
    <property type="component" value="Unassembled WGS sequence"/>
</dbReference>
<keyword evidence="2" id="KW-0732">Signal</keyword>
<feature type="signal peptide" evidence="2">
    <location>
        <begin position="1"/>
        <end position="18"/>
    </location>
</feature>
<dbReference type="AlphaFoldDB" id="A0AA37GKU4"/>
<organism evidence="3 4">
    <name type="scientific">Colletotrichum liriopes</name>
    <dbReference type="NCBI Taxonomy" id="708192"/>
    <lineage>
        <taxon>Eukaryota</taxon>
        <taxon>Fungi</taxon>
        <taxon>Dikarya</taxon>
        <taxon>Ascomycota</taxon>
        <taxon>Pezizomycotina</taxon>
        <taxon>Sordariomycetes</taxon>
        <taxon>Hypocreomycetidae</taxon>
        <taxon>Glomerellales</taxon>
        <taxon>Glomerellaceae</taxon>
        <taxon>Colletotrichum</taxon>
        <taxon>Colletotrichum spaethianum species complex</taxon>
    </lineage>
</organism>
<reference evidence="3 4" key="1">
    <citation type="submission" date="2021-07" db="EMBL/GenBank/DDBJ databases">
        <title>Genome data of Colletotrichum spaethianum.</title>
        <authorList>
            <person name="Utami Y.D."/>
            <person name="Hiruma K."/>
        </authorList>
    </citation>
    <scope>NUCLEOTIDE SEQUENCE [LARGE SCALE GENOMIC DNA]</scope>
    <source>
        <strain evidence="3 4">MAFF 242679</strain>
    </source>
</reference>
<evidence type="ECO:0008006" key="5">
    <source>
        <dbReference type="Google" id="ProtNLM"/>
    </source>
</evidence>
<proteinExistence type="predicted"/>
<feature type="region of interest" description="Disordered" evidence="1">
    <location>
        <begin position="82"/>
        <end position="104"/>
    </location>
</feature>
<evidence type="ECO:0000256" key="2">
    <source>
        <dbReference type="SAM" id="SignalP"/>
    </source>
</evidence>
<accession>A0AA37GKU4</accession>
<evidence type="ECO:0000313" key="3">
    <source>
        <dbReference type="EMBL" id="GJC82176.1"/>
    </source>
</evidence>
<comment type="caution">
    <text evidence="3">The sequence shown here is derived from an EMBL/GenBank/DDBJ whole genome shotgun (WGS) entry which is preliminary data.</text>
</comment>
<sequence>MSFSLMTFCCMTFRASLSIVIVDNSAVRAVTVLGGRAPTLAIGWIEYLARMRCDVVGPRAKKDSSAFCGEGFRVSTVGGWTESDMSSVEGEELAIPSQASARKS</sequence>
<protein>
    <recommendedName>
        <fullName evidence="5">Secreted protein</fullName>
    </recommendedName>
</protein>